<keyword evidence="2" id="KW-1185">Reference proteome</keyword>
<evidence type="ECO:0000313" key="2">
    <source>
        <dbReference type="Proteomes" id="UP000295807"/>
    </source>
</evidence>
<dbReference type="SUPFAM" id="SSF53448">
    <property type="entry name" value="Nucleotide-diphospho-sugar transferases"/>
    <property type="match status" value="1"/>
</dbReference>
<proteinExistence type="predicted"/>
<gene>
    <name evidence="1" type="ORF">EDD80_111108</name>
</gene>
<reference evidence="1 2" key="1">
    <citation type="submission" date="2019-03" db="EMBL/GenBank/DDBJ databases">
        <title>Genomic Encyclopedia of Type Strains, Phase IV (KMG-IV): sequencing the most valuable type-strain genomes for metagenomic binning, comparative biology and taxonomic classification.</title>
        <authorList>
            <person name="Goeker M."/>
        </authorList>
    </citation>
    <scope>NUCLEOTIDE SEQUENCE [LARGE SCALE GENOMIC DNA]</scope>
    <source>
        <strain evidence="1 2">DSM 21100</strain>
    </source>
</reference>
<dbReference type="RefSeq" id="WP_132130122.1">
    <property type="nucleotide sequence ID" value="NZ_CP042432.1"/>
</dbReference>
<sequence>MKVTGFSFIRNAVKNDYPIVEAITSILPVCDEFVIAHGDSDDNTLDLLKGIDSPKLRILQTEWDEGLREGGRAFAAETDKAWAAISADTDWAFYIQGDECVHEKYHDTIRREMEQNLDDPRVEGLLFRYKHFYGSYDYFAHSRRWYRREIRVLRYLPGVHSYRDAQGFRINDRKIRVKPVDAAIYHYGWVKPPEGLTGKVRNFNTFYHDDSWIEQTFPESSVFDYGNADRLVHFTGTHPRVMEPRVERTNWKFSFDPTSLRRKTSFRRKLLQAIENLTGYRPFEYRNYKVVKNKIF</sequence>
<evidence type="ECO:0000313" key="1">
    <source>
        <dbReference type="EMBL" id="TCS85705.1"/>
    </source>
</evidence>
<dbReference type="InterPro" id="IPR029044">
    <property type="entry name" value="Nucleotide-diphossugar_trans"/>
</dbReference>
<name>A0A4R3KQI4_9SPHI</name>
<organism evidence="1 2">
    <name type="scientific">Anseongella ginsenosidimutans</name>
    <dbReference type="NCBI Taxonomy" id="496056"/>
    <lineage>
        <taxon>Bacteria</taxon>
        <taxon>Pseudomonadati</taxon>
        <taxon>Bacteroidota</taxon>
        <taxon>Sphingobacteriia</taxon>
        <taxon>Sphingobacteriales</taxon>
        <taxon>Sphingobacteriaceae</taxon>
        <taxon>Anseongella</taxon>
    </lineage>
</organism>
<protein>
    <recommendedName>
        <fullName evidence="3">Glycosyl transferase family 2</fullName>
    </recommendedName>
</protein>
<evidence type="ECO:0008006" key="3">
    <source>
        <dbReference type="Google" id="ProtNLM"/>
    </source>
</evidence>
<dbReference type="OrthoDB" id="9815923at2"/>
<comment type="caution">
    <text evidence="1">The sequence shown here is derived from an EMBL/GenBank/DDBJ whole genome shotgun (WGS) entry which is preliminary data.</text>
</comment>
<dbReference type="AlphaFoldDB" id="A0A4R3KQI4"/>
<dbReference type="Proteomes" id="UP000295807">
    <property type="component" value="Unassembled WGS sequence"/>
</dbReference>
<accession>A0A4R3KQI4</accession>
<dbReference type="EMBL" id="SMAD01000011">
    <property type="protein sequence ID" value="TCS85705.1"/>
    <property type="molecule type" value="Genomic_DNA"/>
</dbReference>